<protein>
    <recommendedName>
        <fullName evidence="17">Poly [ADP-ribose] polymerase</fullName>
    </recommendedName>
</protein>
<feature type="zinc finger region" description="C3H1-type" evidence="11">
    <location>
        <begin position="84"/>
        <end position="111"/>
    </location>
</feature>
<dbReference type="PANTHER" id="PTHR45740">
    <property type="entry name" value="POLY [ADP-RIBOSE] POLYMERASE"/>
    <property type="match status" value="1"/>
</dbReference>
<dbReference type="Gene3D" id="3.30.720.50">
    <property type="match status" value="2"/>
</dbReference>
<dbReference type="Pfam" id="PF23466">
    <property type="entry name" value="WWE_4"/>
    <property type="match status" value="1"/>
</dbReference>
<feature type="domain" description="PARP catalytic" evidence="15">
    <location>
        <begin position="774"/>
        <end position="987"/>
    </location>
</feature>
<organism>
    <name type="scientific">Branchiostoma floridae</name>
    <name type="common">Florida lancelet</name>
    <name type="synonym">Amphioxus</name>
    <dbReference type="NCBI Taxonomy" id="7739"/>
    <lineage>
        <taxon>Eukaryota</taxon>
        <taxon>Metazoa</taxon>
        <taxon>Chordata</taxon>
        <taxon>Cephalochordata</taxon>
        <taxon>Leptocardii</taxon>
        <taxon>Amphioxiformes</taxon>
        <taxon>Branchiostomatidae</taxon>
        <taxon>Branchiostoma</taxon>
    </lineage>
</organism>
<evidence type="ECO:0000259" key="15">
    <source>
        <dbReference type="PROSITE" id="PS51059"/>
    </source>
</evidence>
<evidence type="ECO:0000256" key="5">
    <source>
        <dbReference type="ARBA" id="ARBA00022723"/>
    </source>
</evidence>
<feature type="region of interest" description="Disordered" evidence="12">
    <location>
        <begin position="1"/>
        <end position="27"/>
    </location>
</feature>
<evidence type="ECO:0000256" key="9">
    <source>
        <dbReference type="ARBA" id="ARBA00023242"/>
    </source>
</evidence>
<keyword evidence="8 11" id="KW-0862">Zinc</keyword>
<sequence>MYAVRPRNQLRTRSGRENGDPKTQDNDVRYFIYKRGGTVSVSELRNMGFAPQNGRPMDQWLSELPGRFVTRRGPSGQTEVVSAIVNVNLCYDYLHGGCARGSACKHLHVCRGFIAGHCRFESGNRCRFSHTFQEPQNRRLIERCGLGNLPQETVRQVLCTSFPHVCEAHVRAGCPDQTSCPYLHICKDFVKSGCFRKDCRYPHDFGTRHNERVLRLHFLSPNLEQKYLINATLLMYSTNRMLTVTGNMSQSMQDLSSAPNSHNDSRADTINGKGKGHGNIARMGRMGHSLGSLDVQTVSKQPQETVVFTYICQTHGGTARLADVLINTELFPDGADARRWIKQRPHFFRIFKSSDHVEMVSVLSPRARLCHQYNNPMKGCTRQFCQYFHLCKKFVEGRCPKDATCSYQHDLKNTQARENIRKYRLSDLNDDEVIKVIRLSSPEVCEAYNKADCAEADKCRRVHVCANFVLEKCTSGSLCKLHHESSLDTRHTKAVLENYKMTGMEPRSVVKVLWVCFDPPRDETTKQDGRLKPTPTPFESQASVISAKPGQKTFVLHAETHICEDFIIDKCSKGNQCRKHHVGAPYLWQYKDAGLPANAWQDFNETMNERLERSFSDPSNNGAKVKAVGEYWLIDFKHMTVQPTRVKVRRLSTPSSKSDPSGCLATKWVWYWRDQSSAWVEYGNKLQTGTDAGPTSDDIEKAFLTGQPTLMFEVPPHRYRLEFAGMYQQNLNPQYLTRRDVRRRPVFVSRAEVDTKSRLNHDDFCSKPQQFCSLPSTWTPMQAGQDFVRRPLSRLCPEFRVVEMLFRQTMGEEKVIVRIERVQNPFLWEKYNRKKEYMRPRLHTQSSPYRTGGATAEATVDERTLFHGTEPDIVDGICRQNFDWRLCGKNATAFGQGSYFAVQASYSHNYTSPDSRGSHYIFLANVLVGSHTVGSSKMRRPPPIDPEDPNGELYDSCANSATDPTIFVLFDSDQCYPTYLIEYWDTV</sequence>
<dbReference type="InParanoid" id="C3YBY8"/>
<evidence type="ECO:0000256" key="7">
    <source>
        <dbReference type="ARBA" id="ARBA00022771"/>
    </source>
</evidence>
<evidence type="ECO:0000256" key="12">
    <source>
        <dbReference type="SAM" id="MobiDB-lite"/>
    </source>
</evidence>
<feature type="zinc finger region" description="C3H1-type" evidence="11">
    <location>
        <begin position="562"/>
        <end position="584"/>
    </location>
</feature>
<dbReference type="PROSITE" id="PS50103">
    <property type="entry name" value="ZF_C3H1"/>
    <property type="match status" value="3"/>
</dbReference>
<evidence type="ECO:0000256" key="1">
    <source>
        <dbReference type="ARBA" id="ARBA00004123"/>
    </source>
</evidence>
<keyword evidence="4" id="KW-0597">Phosphoprotein</keyword>
<keyword evidence="9" id="KW-0539">Nucleus</keyword>
<feature type="compositionally biased region" description="Polar residues" evidence="12">
    <location>
        <begin position="251"/>
        <end position="262"/>
    </location>
</feature>
<evidence type="ECO:0000256" key="6">
    <source>
        <dbReference type="ARBA" id="ARBA00022737"/>
    </source>
</evidence>
<dbReference type="SUPFAM" id="SSF56399">
    <property type="entry name" value="ADP-ribosylation"/>
    <property type="match status" value="1"/>
</dbReference>
<evidence type="ECO:0000256" key="3">
    <source>
        <dbReference type="ARBA" id="ARBA00022490"/>
    </source>
</evidence>
<dbReference type="InterPro" id="IPR004170">
    <property type="entry name" value="WWE_dom"/>
</dbReference>
<dbReference type="InterPro" id="IPR051712">
    <property type="entry name" value="ARTD-AVP"/>
</dbReference>
<feature type="domain" description="WWE" evidence="14">
    <location>
        <begin position="656"/>
        <end position="743"/>
    </location>
</feature>
<dbReference type="GO" id="GO:0005634">
    <property type="term" value="C:nucleus"/>
    <property type="evidence" value="ECO:0007669"/>
    <property type="project" value="UniProtKB-SubCell"/>
</dbReference>
<dbReference type="PROSITE" id="PS51059">
    <property type="entry name" value="PARP_CATALYTIC"/>
    <property type="match status" value="1"/>
</dbReference>
<dbReference type="CDD" id="cd01439">
    <property type="entry name" value="TCCD_inducible_PARP_like"/>
    <property type="match status" value="1"/>
</dbReference>
<dbReference type="InterPro" id="IPR000571">
    <property type="entry name" value="Znf_CCCH"/>
</dbReference>
<evidence type="ECO:0000256" key="8">
    <source>
        <dbReference type="ARBA" id="ARBA00022833"/>
    </source>
</evidence>
<dbReference type="InterPro" id="IPR037197">
    <property type="entry name" value="WWE_dom_sf"/>
</dbReference>
<gene>
    <name evidence="16" type="ORF">BRAFLDRAFT_92020</name>
</gene>
<evidence type="ECO:0000256" key="2">
    <source>
        <dbReference type="ARBA" id="ARBA00004496"/>
    </source>
</evidence>
<dbReference type="SMART" id="SM00356">
    <property type="entry name" value="ZnF_C3H1"/>
    <property type="match status" value="6"/>
</dbReference>
<feature type="compositionally biased region" description="Basic and acidic residues" evidence="12">
    <location>
        <begin position="14"/>
        <end position="27"/>
    </location>
</feature>
<dbReference type="PROSITE" id="PS50918">
    <property type="entry name" value="WWE"/>
    <property type="match status" value="2"/>
</dbReference>
<dbReference type="Pfam" id="PF00644">
    <property type="entry name" value="PARP"/>
    <property type="match status" value="1"/>
</dbReference>
<keyword evidence="7 11" id="KW-0863">Zinc-finger</keyword>
<dbReference type="InterPro" id="IPR057602">
    <property type="entry name" value="Zfn-CCCH_PARP12"/>
</dbReference>
<proteinExistence type="inferred from homology"/>
<feature type="region of interest" description="Disordered" evidence="12">
    <location>
        <begin position="251"/>
        <end position="275"/>
    </location>
</feature>
<dbReference type="PANTHER" id="PTHR45740:SF2">
    <property type="entry name" value="POLY [ADP-RIBOSE] POLYMERASE"/>
    <property type="match status" value="1"/>
</dbReference>
<evidence type="ECO:0000256" key="11">
    <source>
        <dbReference type="PROSITE-ProRule" id="PRU00723"/>
    </source>
</evidence>
<dbReference type="Pfam" id="PF02825">
    <property type="entry name" value="WWE"/>
    <property type="match status" value="1"/>
</dbReference>
<dbReference type="eggNOG" id="ENOG502QSC4">
    <property type="taxonomic scope" value="Eukaryota"/>
</dbReference>
<comment type="similarity">
    <text evidence="10">Belongs to the ARTD/PARP family.</text>
</comment>
<dbReference type="GO" id="GO:0008270">
    <property type="term" value="F:zinc ion binding"/>
    <property type="evidence" value="ECO:0007669"/>
    <property type="project" value="UniProtKB-KW"/>
</dbReference>
<accession>C3YBY8</accession>
<evidence type="ECO:0000256" key="10">
    <source>
        <dbReference type="ARBA" id="ARBA00024347"/>
    </source>
</evidence>
<feature type="domain" description="C3H1-type" evidence="13">
    <location>
        <begin position="84"/>
        <end position="111"/>
    </location>
</feature>
<evidence type="ECO:0000259" key="14">
    <source>
        <dbReference type="PROSITE" id="PS50918"/>
    </source>
</evidence>
<feature type="domain" description="C3H1-type" evidence="13">
    <location>
        <begin position="562"/>
        <end position="584"/>
    </location>
</feature>
<dbReference type="Pfam" id="PF25261">
    <property type="entry name" value="zf-CCCH_PARP12"/>
    <property type="match status" value="1"/>
</dbReference>
<name>C3YBY8_BRAFL</name>
<keyword evidence="5 11" id="KW-0479">Metal-binding</keyword>
<dbReference type="GO" id="GO:0005737">
    <property type="term" value="C:cytoplasm"/>
    <property type="evidence" value="ECO:0007669"/>
    <property type="project" value="UniProtKB-SubCell"/>
</dbReference>
<dbReference type="InterPro" id="IPR012317">
    <property type="entry name" value="Poly(ADP-ribose)pol_cat_dom"/>
</dbReference>
<dbReference type="Gene3D" id="3.90.228.10">
    <property type="match status" value="1"/>
</dbReference>
<reference evidence="16" key="1">
    <citation type="journal article" date="2008" name="Nature">
        <title>The amphioxus genome and the evolution of the chordate karyotype.</title>
        <authorList>
            <consortium name="US DOE Joint Genome Institute (JGI-PGF)"/>
            <person name="Putnam N.H."/>
            <person name="Butts T."/>
            <person name="Ferrier D.E.K."/>
            <person name="Furlong R.F."/>
            <person name="Hellsten U."/>
            <person name="Kawashima T."/>
            <person name="Robinson-Rechavi M."/>
            <person name="Shoguchi E."/>
            <person name="Terry A."/>
            <person name="Yu J.-K."/>
            <person name="Benito-Gutierrez E.L."/>
            <person name="Dubchak I."/>
            <person name="Garcia-Fernandez J."/>
            <person name="Gibson-Brown J.J."/>
            <person name="Grigoriev I.V."/>
            <person name="Horton A.C."/>
            <person name="de Jong P.J."/>
            <person name="Jurka J."/>
            <person name="Kapitonov V.V."/>
            <person name="Kohara Y."/>
            <person name="Kuroki Y."/>
            <person name="Lindquist E."/>
            <person name="Lucas S."/>
            <person name="Osoegawa K."/>
            <person name="Pennacchio L.A."/>
            <person name="Salamov A.A."/>
            <person name="Satou Y."/>
            <person name="Sauka-Spengler T."/>
            <person name="Schmutz J."/>
            <person name="Shin-I T."/>
            <person name="Toyoda A."/>
            <person name="Bronner-Fraser M."/>
            <person name="Fujiyama A."/>
            <person name="Holland L.Z."/>
            <person name="Holland P.W.H."/>
            <person name="Satoh N."/>
            <person name="Rokhsar D.S."/>
        </authorList>
    </citation>
    <scope>NUCLEOTIDE SEQUENCE [LARGE SCALE GENOMIC DNA]</scope>
    <source>
        <strain evidence="16">S238N-H82</strain>
        <tissue evidence="16">Testes</tissue>
    </source>
</reference>
<dbReference type="GO" id="GO:0003950">
    <property type="term" value="F:NAD+ poly-ADP-ribosyltransferase activity"/>
    <property type="evidence" value="ECO:0007669"/>
    <property type="project" value="InterPro"/>
</dbReference>
<keyword evidence="3" id="KW-0963">Cytoplasm</keyword>
<evidence type="ECO:0008006" key="17">
    <source>
        <dbReference type="Google" id="ProtNLM"/>
    </source>
</evidence>
<comment type="subcellular location">
    <subcellularLocation>
        <location evidence="2">Cytoplasm</location>
    </subcellularLocation>
    <subcellularLocation>
        <location evidence="1">Nucleus</location>
    </subcellularLocation>
</comment>
<evidence type="ECO:0000259" key="13">
    <source>
        <dbReference type="PROSITE" id="PS50103"/>
    </source>
</evidence>
<dbReference type="SUPFAM" id="SSF117839">
    <property type="entry name" value="WWE domain"/>
    <property type="match status" value="2"/>
</dbReference>
<evidence type="ECO:0000313" key="16">
    <source>
        <dbReference type="EMBL" id="EEN62163.1"/>
    </source>
</evidence>
<feature type="zinc finger region" description="C3H1-type" evidence="11">
    <location>
        <begin position="390"/>
        <end position="412"/>
    </location>
</feature>
<feature type="domain" description="WWE" evidence="14">
    <location>
        <begin position="574"/>
        <end position="654"/>
    </location>
</feature>
<keyword evidence="6" id="KW-0677">Repeat</keyword>
<dbReference type="Gene3D" id="3.30.1370.210">
    <property type="match status" value="1"/>
</dbReference>
<dbReference type="EMBL" id="GG666499">
    <property type="protein sequence ID" value="EEN62163.1"/>
    <property type="molecule type" value="Genomic_DNA"/>
</dbReference>
<feature type="domain" description="C3H1-type" evidence="13">
    <location>
        <begin position="390"/>
        <end position="412"/>
    </location>
</feature>
<evidence type="ECO:0000256" key="4">
    <source>
        <dbReference type="ARBA" id="ARBA00022553"/>
    </source>
</evidence>
<dbReference type="AlphaFoldDB" id="C3YBY8"/>